<organism evidence="10 11">
    <name type="scientific">Heterodermia speciosa</name>
    <dbReference type="NCBI Taxonomy" id="116794"/>
    <lineage>
        <taxon>Eukaryota</taxon>
        <taxon>Fungi</taxon>
        <taxon>Dikarya</taxon>
        <taxon>Ascomycota</taxon>
        <taxon>Pezizomycotina</taxon>
        <taxon>Lecanoromycetes</taxon>
        <taxon>OSLEUM clade</taxon>
        <taxon>Lecanoromycetidae</taxon>
        <taxon>Caliciales</taxon>
        <taxon>Physciaceae</taxon>
        <taxon>Heterodermia</taxon>
    </lineage>
</organism>
<comment type="caution">
    <text evidence="10">The sequence shown here is derived from an EMBL/GenBank/DDBJ whole genome shotgun (WGS) entry which is preliminary data.</text>
</comment>
<evidence type="ECO:0000256" key="8">
    <source>
        <dbReference type="RuleBase" id="RU000461"/>
    </source>
</evidence>
<dbReference type="InterPro" id="IPR036396">
    <property type="entry name" value="Cyt_P450_sf"/>
</dbReference>
<dbReference type="InterPro" id="IPR017972">
    <property type="entry name" value="Cyt_P450_CS"/>
</dbReference>
<proteinExistence type="inferred from homology"/>
<comment type="cofactor">
    <cofactor evidence="1 7">
        <name>heme</name>
        <dbReference type="ChEBI" id="CHEBI:30413"/>
    </cofactor>
</comment>
<evidence type="ECO:0000256" key="6">
    <source>
        <dbReference type="ARBA" id="ARBA00023033"/>
    </source>
</evidence>
<evidence type="ECO:0000256" key="4">
    <source>
        <dbReference type="ARBA" id="ARBA00023002"/>
    </source>
</evidence>
<gene>
    <name evidence="10" type="ORF">HETSPECPRED_007043</name>
</gene>
<protein>
    <recommendedName>
        <fullName evidence="12">Cytochrome P450</fullName>
    </recommendedName>
</protein>
<dbReference type="PRINTS" id="PR00463">
    <property type="entry name" value="EP450I"/>
</dbReference>
<keyword evidence="9" id="KW-0812">Transmembrane</keyword>
<keyword evidence="9" id="KW-1133">Transmembrane helix</keyword>
<keyword evidence="3 7" id="KW-0479">Metal-binding</keyword>
<dbReference type="Gene3D" id="1.10.630.10">
    <property type="entry name" value="Cytochrome P450"/>
    <property type="match status" value="1"/>
</dbReference>
<keyword evidence="9" id="KW-0472">Membrane</keyword>
<keyword evidence="11" id="KW-1185">Reference proteome</keyword>
<evidence type="ECO:0000256" key="1">
    <source>
        <dbReference type="ARBA" id="ARBA00001971"/>
    </source>
</evidence>
<dbReference type="OrthoDB" id="1470350at2759"/>
<evidence type="ECO:0000313" key="11">
    <source>
        <dbReference type="Proteomes" id="UP000664521"/>
    </source>
</evidence>
<name>A0A8H3I8D9_9LECA</name>
<keyword evidence="7 8" id="KW-0349">Heme</keyword>
<evidence type="ECO:0000256" key="7">
    <source>
        <dbReference type="PIRSR" id="PIRSR602401-1"/>
    </source>
</evidence>
<dbReference type="InterPro" id="IPR001128">
    <property type="entry name" value="Cyt_P450"/>
</dbReference>
<sequence length="535" mass="60963">MATIKLFSASFLAAIALVGYVLLYLYRQIRQHRDIKRLGGYAPKVSTKVPFGLDIVYRLFRAGQLLDDIDIWHWLFSYAPYNRTVEFGIGGQRMIFTADPDNIRAVLAAQFGDYGKGEPFHRGWKEFLGDSIFTTDGQQWSESRNLLRPLFMKTRVRDFEVFERHTDKLMSLIEGKGEEVNLSKFCTSESVLSVRPTFQPYSHRVAWTANALRPYNSFTLDTSTDYLLGASVNSLGNGDNQFATHFDEVQRVQAILAKIGDTFGLFVPRRSFHKGLDFINNYVNLFIERVSSLNASELDTKEESYTFLHALSRYTSSKAVMRDQLVAILLAGRDSTAVTLSFIFHELSANPEILAKLRREILEKIGTHKTPSFEDIRNCNYLQKAISETLRIYPPVPYNVRLALRDTTLPRGGGLDGRQPVGIKKDTPIGYSAMLLHRNPSNYPPVSPEFPDISVFCPERWTHWTPKPWTYLPFNGGPRICIGQEFALTEIGYTVVRMLQRYERIDRYGTPGDMKLRSNIVLSPADGVRVGFWEG</sequence>
<dbReference type="GO" id="GO:0020037">
    <property type="term" value="F:heme binding"/>
    <property type="evidence" value="ECO:0007669"/>
    <property type="project" value="InterPro"/>
</dbReference>
<evidence type="ECO:0008006" key="12">
    <source>
        <dbReference type="Google" id="ProtNLM"/>
    </source>
</evidence>
<feature type="binding site" description="axial binding residue" evidence="7">
    <location>
        <position position="481"/>
    </location>
    <ligand>
        <name>heme</name>
        <dbReference type="ChEBI" id="CHEBI:30413"/>
    </ligand>
    <ligandPart>
        <name>Fe</name>
        <dbReference type="ChEBI" id="CHEBI:18248"/>
    </ligandPart>
</feature>
<accession>A0A8H3I8D9</accession>
<dbReference type="CDD" id="cd11063">
    <property type="entry name" value="CYP52"/>
    <property type="match status" value="1"/>
</dbReference>
<dbReference type="PANTHER" id="PTHR24287">
    <property type="entry name" value="P450, PUTATIVE (EUROFUNG)-RELATED"/>
    <property type="match status" value="1"/>
</dbReference>
<evidence type="ECO:0000313" key="10">
    <source>
        <dbReference type="EMBL" id="CAF9907115.1"/>
    </source>
</evidence>
<dbReference type="PROSITE" id="PS00086">
    <property type="entry name" value="CYTOCHROME_P450"/>
    <property type="match status" value="1"/>
</dbReference>
<dbReference type="Pfam" id="PF00067">
    <property type="entry name" value="p450"/>
    <property type="match status" value="1"/>
</dbReference>
<dbReference type="GO" id="GO:0016705">
    <property type="term" value="F:oxidoreductase activity, acting on paired donors, with incorporation or reduction of molecular oxygen"/>
    <property type="evidence" value="ECO:0007669"/>
    <property type="project" value="InterPro"/>
</dbReference>
<keyword evidence="6 8" id="KW-0503">Monooxygenase</keyword>
<dbReference type="GO" id="GO:0005506">
    <property type="term" value="F:iron ion binding"/>
    <property type="evidence" value="ECO:0007669"/>
    <property type="project" value="InterPro"/>
</dbReference>
<dbReference type="InterPro" id="IPR002401">
    <property type="entry name" value="Cyt_P450_E_grp-I"/>
</dbReference>
<dbReference type="EMBL" id="CAJPDS010000005">
    <property type="protein sequence ID" value="CAF9907115.1"/>
    <property type="molecule type" value="Genomic_DNA"/>
</dbReference>
<dbReference type="Proteomes" id="UP000664521">
    <property type="component" value="Unassembled WGS sequence"/>
</dbReference>
<evidence type="ECO:0000256" key="9">
    <source>
        <dbReference type="SAM" id="Phobius"/>
    </source>
</evidence>
<dbReference type="PANTHER" id="PTHR24287:SF5">
    <property type="entry name" value="P450, PUTATIVE (EUROFUNG)-RELATED"/>
    <property type="match status" value="1"/>
</dbReference>
<reference evidence="10" key="1">
    <citation type="submission" date="2021-03" db="EMBL/GenBank/DDBJ databases">
        <authorList>
            <person name="Tagirdzhanova G."/>
        </authorList>
    </citation>
    <scope>NUCLEOTIDE SEQUENCE</scope>
</reference>
<evidence type="ECO:0000256" key="5">
    <source>
        <dbReference type="ARBA" id="ARBA00023004"/>
    </source>
</evidence>
<keyword evidence="5 7" id="KW-0408">Iron</keyword>
<keyword evidence="4 8" id="KW-0560">Oxidoreductase</keyword>
<comment type="similarity">
    <text evidence="2 8">Belongs to the cytochrome P450 family.</text>
</comment>
<evidence type="ECO:0000256" key="2">
    <source>
        <dbReference type="ARBA" id="ARBA00010617"/>
    </source>
</evidence>
<dbReference type="AlphaFoldDB" id="A0A8H3I8D9"/>
<dbReference type="PRINTS" id="PR00385">
    <property type="entry name" value="P450"/>
</dbReference>
<dbReference type="InterPro" id="IPR047146">
    <property type="entry name" value="Cyt_P450_E_CYP52_fungi"/>
</dbReference>
<dbReference type="SUPFAM" id="SSF48264">
    <property type="entry name" value="Cytochrome P450"/>
    <property type="match status" value="1"/>
</dbReference>
<feature type="transmembrane region" description="Helical" evidence="9">
    <location>
        <begin position="6"/>
        <end position="26"/>
    </location>
</feature>
<evidence type="ECO:0000256" key="3">
    <source>
        <dbReference type="ARBA" id="ARBA00022723"/>
    </source>
</evidence>
<dbReference type="GO" id="GO:0004497">
    <property type="term" value="F:monooxygenase activity"/>
    <property type="evidence" value="ECO:0007669"/>
    <property type="project" value="UniProtKB-KW"/>
</dbReference>